<name>A0AAD4N0V8_9BILA</name>
<feature type="compositionally biased region" description="Low complexity" evidence="11">
    <location>
        <begin position="292"/>
        <end position="313"/>
    </location>
</feature>
<feature type="region of interest" description="Disordered" evidence="11">
    <location>
        <begin position="1"/>
        <end position="28"/>
    </location>
</feature>
<dbReference type="EMBL" id="JAKKPZ010000029">
    <property type="protein sequence ID" value="KAI1709811.1"/>
    <property type="molecule type" value="Genomic_DNA"/>
</dbReference>
<evidence type="ECO:0000256" key="7">
    <source>
        <dbReference type="ARBA" id="ARBA00023125"/>
    </source>
</evidence>
<keyword evidence="3" id="KW-0677">Repeat</keyword>
<feature type="region of interest" description="Disordered" evidence="11">
    <location>
        <begin position="191"/>
        <end position="324"/>
    </location>
</feature>
<proteinExistence type="predicted"/>
<comment type="caution">
    <text evidence="13">The sequence shown here is derived from an EMBL/GenBank/DDBJ whole genome shotgun (WGS) entry which is preliminary data.</text>
</comment>
<feature type="compositionally biased region" description="Acidic residues" evidence="11">
    <location>
        <begin position="191"/>
        <end position="202"/>
    </location>
</feature>
<feature type="compositionally biased region" description="Basic and acidic residues" evidence="11">
    <location>
        <begin position="17"/>
        <end position="28"/>
    </location>
</feature>
<keyword evidence="14" id="KW-1185">Reference proteome</keyword>
<dbReference type="SMART" id="SM00355">
    <property type="entry name" value="ZnF_C2H2"/>
    <property type="match status" value="4"/>
</dbReference>
<keyword evidence="5" id="KW-0862">Zinc</keyword>
<keyword evidence="2" id="KW-0479">Metal-binding</keyword>
<evidence type="ECO:0000256" key="1">
    <source>
        <dbReference type="ARBA" id="ARBA00004123"/>
    </source>
</evidence>
<feature type="domain" description="C2H2-type" evidence="12">
    <location>
        <begin position="380"/>
        <end position="409"/>
    </location>
</feature>
<reference evidence="13" key="1">
    <citation type="submission" date="2022-01" db="EMBL/GenBank/DDBJ databases">
        <title>Genome Sequence Resource for Two Populations of Ditylenchus destructor, the Migratory Endoparasitic Phytonematode.</title>
        <authorList>
            <person name="Zhang H."/>
            <person name="Lin R."/>
            <person name="Xie B."/>
        </authorList>
    </citation>
    <scope>NUCLEOTIDE SEQUENCE</scope>
    <source>
        <strain evidence="13">BazhouSP</strain>
    </source>
</reference>
<dbReference type="PANTHER" id="PTHR24404">
    <property type="entry name" value="ZINC FINGER PROTEIN"/>
    <property type="match status" value="1"/>
</dbReference>
<dbReference type="FunFam" id="3.30.160.60:FF:000049">
    <property type="entry name" value="transcriptional repressor CTCF isoform X1"/>
    <property type="match status" value="1"/>
</dbReference>
<evidence type="ECO:0000256" key="6">
    <source>
        <dbReference type="ARBA" id="ARBA00023015"/>
    </source>
</evidence>
<dbReference type="FunFam" id="3.30.160.60:FF:001465">
    <property type="entry name" value="Zinc finger protein 560"/>
    <property type="match status" value="1"/>
</dbReference>
<dbReference type="InterPro" id="IPR013087">
    <property type="entry name" value="Znf_C2H2_type"/>
</dbReference>
<dbReference type="GO" id="GO:0000122">
    <property type="term" value="P:negative regulation of transcription by RNA polymerase II"/>
    <property type="evidence" value="ECO:0007669"/>
    <property type="project" value="UniProtKB-ARBA"/>
</dbReference>
<feature type="domain" description="C2H2-type" evidence="12">
    <location>
        <begin position="410"/>
        <end position="437"/>
    </location>
</feature>
<dbReference type="SUPFAM" id="SSF57667">
    <property type="entry name" value="beta-beta-alpha zinc fingers"/>
    <property type="match status" value="3"/>
</dbReference>
<organism evidence="13 14">
    <name type="scientific">Ditylenchus destructor</name>
    <dbReference type="NCBI Taxonomy" id="166010"/>
    <lineage>
        <taxon>Eukaryota</taxon>
        <taxon>Metazoa</taxon>
        <taxon>Ecdysozoa</taxon>
        <taxon>Nematoda</taxon>
        <taxon>Chromadorea</taxon>
        <taxon>Rhabditida</taxon>
        <taxon>Tylenchina</taxon>
        <taxon>Tylenchomorpha</taxon>
        <taxon>Sphaerularioidea</taxon>
        <taxon>Anguinidae</taxon>
        <taxon>Anguininae</taxon>
        <taxon>Ditylenchus</taxon>
    </lineage>
</organism>
<sequence>MVIEYRESSSAIPETNRNPEADSMDPREAINDKIPMPVTFSNLCQIEEDCDKYKIGDYWFGTVRISCSGIPDIYINDESGAAPVAGEQGGNAYQIAKIVIATSREVQMASHQEMNTAEDNEQNIPNQEDQRTPAPPMNTIMATEIVAPSELQSTSRQEMGRAGDEEQKNSRCLALATMMTYTVKDFYSSESDDFCSTGDDEPGAQNPENLQLNKENTPLPDTASIAGPSNAGNAFQVPKIVIAPPKNRQVTPKGGPSNKSILVADRPALNERSAEKNAAAKQKIDSDEESSSSDSSNSSQTSGSSSSSLSSSSPPRPPALPRPFTCGQCSYASTRLANLQSHRLTHTGQKPFRCNQCPYASAEGGNLKRHMRTHTGEKPFKCTNVVCSKTFADRTSLRDHLSTHTGETPFKCNLCSYASTQNSNLKRHMGTHNKNKK</sequence>
<dbReference type="GO" id="GO:0005634">
    <property type="term" value="C:nucleus"/>
    <property type="evidence" value="ECO:0007669"/>
    <property type="project" value="UniProtKB-SubCell"/>
</dbReference>
<feature type="domain" description="C2H2-type" evidence="12">
    <location>
        <begin position="352"/>
        <end position="379"/>
    </location>
</feature>
<gene>
    <name evidence="13" type="ORF">DdX_11207</name>
</gene>
<keyword evidence="4 10" id="KW-0863">Zinc-finger</keyword>
<evidence type="ECO:0000256" key="4">
    <source>
        <dbReference type="ARBA" id="ARBA00022771"/>
    </source>
</evidence>
<dbReference type="PROSITE" id="PS50157">
    <property type="entry name" value="ZINC_FINGER_C2H2_2"/>
    <property type="match status" value="4"/>
</dbReference>
<evidence type="ECO:0000256" key="3">
    <source>
        <dbReference type="ARBA" id="ARBA00022737"/>
    </source>
</evidence>
<dbReference type="FunFam" id="3.30.160.60:FF:000130">
    <property type="entry name" value="Spalt-like transcription factor 4"/>
    <property type="match status" value="1"/>
</dbReference>
<dbReference type="InterPro" id="IPR050589">
    <property type="entry name" value="Ikaros_C2H2-ZF"/>
</dbReference>
<evidence type="ECO:0000313" key="14">
    <source>
        <dbReference type="Proteomes" id="UP001201812"/>
    </source>
</evidence>
<evidence type="ECO:0000256" key="8">
    <source>
        <dbReference type="ARBA" id="ARBA00023163"/>
    </source>
</evidence>
<evidence type="ECO:0000256" key="2">
    <source>
        <dbReference type="ARBA" id="ARBA00022723"/>
    </source>
</evidence>
<evidence type="ECO:0000256" key="5">
    <source>
        <dbReference type="ARBA" id="ARBA00022833"/>
    </source>
</evidence>
<dbReference type="PROSITE" id="PS00028">
    <property type="entry name" value="ZINC_FINGER_C2H2_1"/>
    <property type="match status" value="1"/>
</dbReference>
<dbReference type="AlphaFoldDB" id="A0AAD4N0V8"/>
<dbReference type="FunFam" id="3.30.160.60:FF:000446">
    <property type="entry name" value="Zinc finger protein"/>
    <property type="match status" value="1"/>
</dbReference>
<dbReference type="GO" id="GO:0003700">
    <property type="term" value="F:DNA-binding transcription factor activity"/>
    <property type="evidence" value="ECO:0007669"/>
    <property type="project" value="TreeGrafter"/>
</dbReference>
<feature type="region of interest" description="Disordered" evidence="11">
    <location>
        <begin position="109"/>
        <end position="131"/>
    </location>
</feature>
<dbReference type="Proteomes" id="UP001201812">
    <property type="component" value="Unassembled WGS sequence"/>
</dbReference>
<keyword evidence="8" id="KW-0804">Transcription</keyword>
<comment type="subcellular location">
    <subcellularLocation>
        <location evidence="1">Nucleus</location>
    </subcellularLocation>
</comment>
<accession>A0AAD4N0V8</accession>
<evidence type="ECO:0000256" key="11">
    <source>
        <dbReference type="SAM" id="MobiDB-lite"/>
    </source>
</evidence>
<evidence type="ECO:0000256" key="10">
    <source>
        <dbReference type="PROSITE-ProRule" id="PRU00042"/>
    </source>
</evidence>
<dbReference type="Pfam" id="PF13909">
    <property type="entry name" value="zf-H2C2_5"/>
    <property type="match status" value="2"/>
</dbReference>
<keyword evidence="6" id="KW-0805">Transcription regulation</keyword>
<evidence type="ECO:0000313" key="13">
    <source>
        <dbReference type="EMBL" id="KAI1709811.1"/>
    </source>
</evidence>
<evidence type="ECO:0000259" key="12">
    <source>
        <dbReference type="PROSITE" id="PS50157"/>
    </source>
</evidence>
<dbReference type="Gene3D" id="3.30.160.60">
    <property type="entry name" value="Classic Zinc Finger"/>
    <property type="match status" value="4"/>
</dbReference>
<evidence type="ECO:0000256" key="9">
    <source>
        <dbReference type="ARBA" id="ARBA00023242"/>
    </source>
</evidence>
<keyword evidence="7" id="KW-0238">DNA-binding</keyword>
<keyword evidence="9" id="KW-0539">Nucleus</keyword>
<dbReference type="GO" id="GO:0008270">
    <property type="term" value="F:zinc ion binding"/>
    <property type="evidence" value="ECO:0007669"/>
    <property type="project" value="UniProtKB-KW"/>
</dbReference>
<dbReference type="InterPro" id="IPR036236">
    <property type="entry name" value="Znf_C2H2_sf"/>
</dbReference>
<dbReference type="PANTHER" id="PTHR24404:SF114">
    <property type="entry name" value="KLUMPFUSS, ISOFORM B-RELATED"/>
    <property type="match status" value="1"/>
</dbReference>
<feature type="domain" description="C2H2-type" evidence="12">
    <location>
        <begin position="324"/>
        <end position="351"/>
    </location>
</feature>
<feature type="compositionally biased region" description="Polar residues" evidence="11">
    <location>
        <begin position="206"/>
        <end position="216"/>
    </location>
</feature>
<dbReference type="Pfam" id="PF00096">
    <property type="entry name" value="zf-C2H2"/>
    <property type="match status" value="1"/>
</dbReference>
<dbReference type="GO" id="GO:0000978">
    <property type="term" value="F:RNA polymerase II cis-regulatory region sequence-specific DNA binding"/>
    <property type="evidence" value="ECO:0007669"/>
    <property type="project" value="TreeGrafter"/>
</dbReference>
<protein>
    <submittedName>
        <fullName evidence="13">Zinc-finger double domain-containing protein</fullName>
    </submittedName>
</protein>